<dbReference type="EMBL" id="MN740226">
    <property type="protein sequence ID" value="QHT94564.1"/>
    <property type="molecule type" value="Genomic_DNA"/>
</dbReference>
<organism evidence="2">
    <name type="scientific">viral metagenome</name>
    <dbReference type="NCBI Taxonomy" id="1070528"/>
    <lineage>
        <taxon>unclassified sequences</taxon>
        <taxon>metagenomes</taxon>
        <taxon>organismal metagenomes</taxon>
    </lineage>
</organism>
<dbReference type="PANTHER" id="PTHR46609">
    <property type="entry name" value="EXONUCLEASE, PHAGE-TYPE/RECB, C-TERMINAL DOMAIN-CONTAINING PROTEIN"/>
    <property type="match status" value="1"/>
</dbReference>
<proteinExistence type="predicted"/>
<dbReference type="CDD" id="cd22343">
    <property type="entry name" value="PDDEXK_lambda_exonuclease-like"/>
    <property type="match status" value="1"/>
</dbReference>
<dbReference type="InterPro" id="IPR011604">
    <property type="entry name" value="PDDEXK-like_dom_sf"/>
</dbReference>
<feature type="domain" description="YqaJ viral recombinase" evidence="1">
    <location>
        <begin position="142"/>
        <end position="274"/>
    </location>
</feature>
<accession>A0A6C0IMZ4</accession>
<dbReference type="InterPro" id="IPR019080">
    <property type="entry name" value="YqaJ_viral_recombinase"/>
</dbReference>
<dbReference type="Pfam" id="PF09588">
    <property type="entry name" value="YqaJ"/>
    <property type="match status" value="1"/>
</dbReference>
<reference evidence="2" key="1">
    <citation type="journal article" date="2020" name="Nature">
        <title>Giant virus diversity and host interactions through global metagenomics.</title>
        <authorList>
            <person name="Schulz F."/>
            <person name="Roux S."/>
            <person name="Paez-Espino D."/>
            <person name="Jungbluth S."/>
            <person name="Walsh D.A."/>
            <person name="Denef V.J."/>
            <person name="McMahon K.D."/>
            <person name="Konstantinidis K.T."/>
            <person name="Eloe-Fadrosh E.A."/>
            <person name="Kyrpides N.C."/>
            <person name="Woyke T."/>
        </authorList>
    </citation>
    <scope>NUCLEOTIDE SEQUENCE</scope>
    <source>
        <strain evidence="2">GVMAG-M-3300024258-28</strain>
    </source>
</reference>
<dbReference type="InterPro" id="IPR051703">
    <property type="entry name" value="NF-kappa-B_Signaling_Reg"/>
</dbReference>
<dbReference type="Gene3D" id="3.90.320.10">
    <property type="match status" value="1"/>
</dbReference>
<dbReference type="AlphaFoldDB" id="A0A6C0IMZ4"/>
<dbReference type="SUPFAM" id="SSF52980">
    <property type="entry name" value="Restriction endonuclease-like"/>
    <property type="match status" value="1"/>
</dbReference>
<dbReference type="PANTHER" id="PTHR46609:SF6">
    <property type="entry name" value="EXONUCLEASE, PHAGE-TYPE_RECB, C-TERMINAL DOMAIN-CONTAINING PROTEIN-RELATED"/>
    <property type="match status" value="1"/>
</dbReference>
<evidence type="ECO:0000313" key="2">
    <source>
        <dbReference type="EMBL" id="QHT94564.1"/>
    </source>
</evidence>
<sequence length="439" mass="52456">MIMCYFYITHYPTMFNNLSDTEIADLHDTINDLIDNYIEDNMIYIFNPDFKDEMIKSITELVVNDYLYSIEIIVSDEDNEEIYSSIEELTEECIDNYCIYNKIPKRSNSITFEEDGLENKEYLSKTIDYLKNQEQPQQKTREWYLFRYNLITASNLWKVFGTDSQVNSLIYEKCKPFQEYNYESMQSGPLFWGIKYEPVTIMIYEQMFNTKIADFGCIKHPIYSFIGASPDGINVETSNMRYGRMLEIKNIFNREITGIPKKEYWIQMQLQMEVCRLNKCDFVETRIKEFTDQEEFMENKDKYEYKGMVVELLPKFKPCDMSNNNEVLAMNKNKFVYELLSNEDDEESIDSINQRIKTDNENHYIYEIKYWYLDEFSCVLVHRNTLWFEKSVPEIEKIWSTIEKERVGGYEHRASKKRTSSVDNTQRNGCLLEMSDDST</sequence>
<name>A0A6C0IMZ4_9ZZZZ</name>
<dbReference type="InterPro" id="IPR011335">
    <property type="entry name" value="Restrct_endonuc-II-like"/>
</dbReference>
<protein>
    <recommendedName>
        <fullName evidence="1">YqaJ viral recombinase domain-containing protein</fullName>
    </recommendedName>
</protein>
<evidence type="ECO:0000259" key="1">
    <source>
        <dbReference type="Pfam" id="PF09588"/>
    </source>
</evidence>